<name>A0AAV0BZI0_9ASTE</name>
<dbReference type="Proteomes" id="UP001152523">
    <property type="component" value="Unassembled WGS sequence"/>
</dbReference>
<keyword evidence="2" id="KW-1185">Reference proteome</keyword>
<sequence length="115" mass="14056">MYTTFQKKWKDEQFRSLFWLAAKSTMMCSFEKYMNKLKDKDYSAWEYLSEVVPERWSRAHFENHVKCHVFSSSIIECFNGVIIKKYRDNHVDILIDNIRTKAMKLMRKQKKLMKK</sequence>
<evidence type="ECO:0000313" key="1">
    <source>
        <dbReference type="EMBL" id="CAH9052926.1"/>
    </source>
</evidence>
<evidence type="ECO:0000313" key="2">
    <source>
        <dbReference type="Proteomes" id="UP001152523"/>
    </source>
</evidence>
<accession>A0AAV0BZI0</accession>
<feature type="non-terminal residue" evidence="1">
    <location>
        <position position="115"/>
    </location>
</feature>
<protein>
    <submittedName>
        <fullName evidence="1">Uncharacterized protein</fullName>
    </submittedName>
</protein>
<dbReference type="AlphaFoldDB" id="A0AAV0BZI0"/>
<organism evidence="1 2">
    <name type="scientific">Cuscuta epithymum</name>
    <dbReference type="NCBI Taxonomy" id="186058"/>
    <lineage>
        <taxon>Eukaryota</taxon>
        <taxon>Viridiplantae</taxon>
        <taxon>Streptophyta</taxon>
        <taxon>Embryophyta</taxon>
        <taxon>Tracheophyta</taxon>
        <taxon>Spermatophyta</taxon>
        <taxon>Magnoliopsida</taxon>
        <taxon>eudicotyledons</taxon>
        <taxon>Gunneridae</taxon>
        <taxon>Pentapetalae</taxon>
        <taxon>asterids</taxon>
        <taxon>lamiids</taxon>
        <taxon>Solanales</taxon>
        <taxon>Convolvulaceae</taxon>
        <taxon>Cuscuteae</taxon>
        <taxon>Cuscuta</taxon>
        <taxon>Cuscuta subgen. Cuscuta</taxon>
    </lineage>
</organism>
<dbReference type="PANTHER" id="PTHR31973:SF187">
    <property type="entry name" value="MUTATOR TRANSPOSASE MUDRA PROTEIN"/>
    <property type="match status" value="1"/>
</dbReference>
<gene>
    <name evidence="1" type="ORF">CEPIT_LOCUS447</name>
</gene>
<dbReference type="PANTHER" id="PTHR31973">
    <property type="entry name" value="POLYPROTEIN, PUTATIVE-RELATED"/>
    <property type="match status" value="1"/>
</dbReference>
<proteinExistence type="predicted"/>
<comment type="caution">
    <text evidence="1">The sequence shown here is derived from an EMBL/GenBank/DDBJ whole genome shotgun (WGS) entry which is preliminary data.</text>
</comment>
<dbReference type="EMBL" id="CAMAPF010000005">
    <property type="protein sequence ID" value="CAH9052926.1"/>
    <property type="molecule type" value="Genomic_DNA"/>
</dbReference>
<reference evidence="1" key="1">
    <citation type="submission" date="2022-07" db="EMBL/GenBank/DDBJ databases">
        <authorList>
            <person name="Macas J."/>
            <person name="Novak P."/>
            <person name="Neumann P."/>
        </authorList>
    </citation>
    <scope>NUCLEOTIDE SEQUENCE</scope>
</reference>